<feature type="compositionally biased region" description="Basic and acidic residues" evidence="1">
    <location>
        <begin position="1"/>
        <end position="35"/>
    </location>
</feature>
<dbReference type="EMBL" id="JAVREL010000006">
    <property type="protein sequence ID" value="MDT0343577.1"/>
    <property type="molecule type" value="Genomic_DNA"/>
</dbReference>
<gene>
    <name evidence="2" type="ORF">RM590_13285</name>
</gene>
<reference evidence="3" key="1">
    <citation type="submission" date="2023-07" db="EMBL/GenBank/DDBJ databases">
        <title>30 novel species of actinomycetes from the DSMZ collection.</title>
        <authorList>
            <person name="Nouioui I."/>
        </authorList>
    </citation>
    <scope>NUCLEOTIDE SEQUENCE [LARGE SCALE GENOMIC DNA]</scope>
    <source>
        <strain evidence="3">DSM 44938</strain>
    </source>
</reference>
<keyword evidence="3" id="KW-1185">Reference proteome</keyword>
<proteinExistence type="predicted"/>
<sequence>MTVPEENRRKSKKTDDTVTRPDRFREAREKDRTEAPESTTMPEALDEADVTPDDFEGESR</sequence>
<protein>
    <submittedName>
        <fullName evidence="2">Uncharacterized protein</fullName>
    </submittedName>
</protein>
<feature type="compositionally biased region" description="Acidic residues" evidence="1">
    <location>
        <begin position="44"/>
        <end position="60"/>
    </location>
</feature>
<evidence type="ECO:0000313" key="2">
    <source>
        <dbReference type="EMBL" id="MDT0343577.1"/>
    </source>
</evidence>
<dbReference type="Proteomes" id="UP001183246">
    <property type="component" value="Unassembled WGS sequence"/>
</dbReference>
<evidence type="ECO:0000313" key="3">
    <source>
        <dbReference type="Proteomes" id="UP001183246"/>
    </source>
</evidence>
<name>A0ABU2MPM9_9ACTN</name>
<comment type="caution">
    <text evidence="2">The sequence shown here is derived from an EMBL/GenBank/DDBJ whole genome shotgun (WGS) entry which is preliminary data.</text>
</comment>
<evidence type="ECO:0000256" key="1">
    <source>
        <dbReference type="SAM" id="MobiDB-lite"/>
    </source>
</evidence>
<dbReference type="RefSeq" id="WP_311704713.1">
    <property type="nucleotide sequence ID" value="NZ_JAVREL010000006.1"/>
</dbReference>
<organism evidence="2 3">
    <name type="scientific">Streptomyces litchfieldiae</name>
    <dbReference type="NCBI Taxonomy" id="3075543"/>
    <lineage>
        <taxon>Bacteria</taxon>
        <taxon>Bacillati</taxon>
        <taxon>Actinomycetota</taxon>
        <taxon>Actinomycetes</taxon>
        <taxon>Kitasatosporales</taxon>
        <taxon>Streptomycetaceae</taxon>
        <taxon>Streptomyces</taxon>
    </lineage>
</organism>
<feature type="region of interest" description="Disordered" evidence="1">
    <location>
        <begin position="1"/>
        <end position="60"/>
    </location>
</feature>
<accession>A0ABU2MPM9</accession>